<sequence length="276" mass="31406">MLRTRFFPIATLLIVTLPGAAQTPRDLVRQAVQTELAASRDDHSHWLYFEIDRQPSKAVKQWVAESGAASLDRVVERNGQTVSESQQRQEMSDFIQDSREQAKRRKSGQHDDEQAAELLNILPDAFVWTDSGRKGSDTVLHFRPDPQFRPPDLEARVFAAMEGDMAIDREQHRIVSLKGQLIHDVKIGYGLLGELKAGGTFDVERRELSPHVWEITETHVHIQGHALIFKTISEEEDDVKTHFQQIAANTTLQQAQNELLHRSPDPAREQAFHQGR</sequence>
<dbReference type="RefSeq" id="WP_348262154.1">
    <property type="nucleotide sequence ID" value="NZ_CP121196.1"/>
</dbReference>
<gene>
    <name evidence="2" type="ORF">P8935_20405</name>
</gene>
<feature type="region of interest" description="Disordered" evidence="1">
    <location>
        <begin position="78"/>
        <end position="113"/>
    </location>
</feature>
<proteinExistence type="predicted"/>
<dbReference type="AlphaFoldDB" id="A0AAU7DGI4"/>
<feature type="compositionally biased region" description="Polar residues" evidence="1">
    <location>
        <begin position="78"/>
        <end position="89"/>
    </location>
</feature>
<dbReference type="EMBL" id="CP121196">
    <property type="protein sequence ID" value="XBH16924.1"/>
    <property type="molecule type" value="Genomic_DNA"/>
</dbReference>
<evidence type="ECO:0000313" key="2">
    <source>
        <dbReference type="EMBL" id="XBH16924.1"/>
    </source>
</evidence>
<accession>A0AAU7DGI4</accession>
<reference evidence="2" key="1">
    <citation type="submission" date="2023-03" db="EMBL/GenBank/DDBJ databases">
        <title>Edaphobacter sp.</title>
        <authorList>
            <person name="Huber K.J."/>
            <person name="Papendorf J."/>
            <person name="Pilke C."/>
            <person name="Bunk B."/>
            <person name="Sproeer C."/>
            <person name="Pester M."/>
        </authorList>
    </citation>
    <scope>NUCLEOTIDE SEQUENCE</scope>
    <source>
        <strain evidence="2">DSM 110680</strain>
    </source>
</reference>
<evidence type="ECO:0000256" key="1">
    <source>
        <dbReference type="SAM" id="MobiDB-lite"/>
    </source>
</evidence>
<protein>
    <submittedName>
        <fullName evidence="2">Uncharacterized protein</fullName>
    </submittedName>
</protein>
<name>A0AAU7DGI4_9BACT</name>
<organism evidence="2">
    <name type="scientific">Telmatobacter sp. DSM 110680</name>
    <dbReference type="NCBI Taxonomy" id="3036704"/>
    <lineage>
        <taxon>Bacteria</taxon>
        <taxon>Pseudomonadati</taxon>
        <taxon>Acidobacteriota</taxon>
        <taxon>Terriglobia</taxon>
        <taxon>Terriglobales</taxon>
        <taxon>Acidobacteriaceae</taxon>
        <taxon>Telmatobacter</taxon>
    </lineage>
</organism>